<proteinExistence type="predicted"/>
<gene>
    <name evidence="3" type="ORF">AC579_4609</name>
</gene>
<keyword evidence="2" id="KW-0812">Transmembrane</keyword>
<reference evidence="3 4" key="1">
    <citation type="submission" date="2015-07" db="EMBL/GenBank/DDBJ databases">
        <title>Comparative genomics of the Sigatoka disease complex on banana suggests a link between parallel evolutionary changes in Pseudocercospora fijiensis and Pseudocercospora eumusae and increased virulence on the banana host.</title>
        <authorList>
            <person name="Chang T.-C."/>
            <person name="Salvucci A."/>
            <person name="Crous P.W."/>
            <person name="Stergiopoulos I."/>
        </authorList>
    </citation>
    <scope>NUCLEOTIDE SEQUENCE [LARGE SCALE GENOMIC DNA]</scope>
    <source>
        <strain evidence="3 4">CBS 116634</strain>
    </source>
</reference>
<feature type="transmembrane region" description="Helical" evidence="2">
    <location>
        <begin position="48"/>
        <end position="68"/>
    </location>
</feature>
<evidence type="ECO:0000256" key="1">
    <source>
        <dbReference type="SAM" id="MobiDB-lite"/>
    </source>
</evidence>
<keyword evidence="2" id="KW-0472">Membrane</keyword>
<evidence type="ECO:0000256" key="2">
    <source>
        <dbReference type="SAM" id="Phobius"/>
    </source>
</evidence>
<accession>A0A139I0M5</accession>
<feature type="region of interest" description="Disordered" evidence="1">
    <location>
        <begin position="79"/>
        <end position="155"/>
    </location>
</feature>
<dbReference type="AlphaFoldDB" id="A0A139I0M5"/>
<comment type="caution">
    <text evidence="3">The sequence shown here is derived from an EMBL/GenBank/DDBJ whole genome shotgun (WGS) entry which is preliminary data.</text>
</comment>
<feature type="compositionally biased region" description="Polar residues" evidence="1">
    <location>
        <begin position="126"/>
        <end position="145"/>
    </location>
</feature>
<sequence length="182" mass="19199">MQQIKLLVQNPKGKGPSLGIDYNPTPVPAAAEAASSGGGGGLSVGAKAGIGVGVGIGGLLIVSGAIFLTMKRRKSAKPYNEKSELPGGGYYAKERKGELSGDYHRGASVDTTGRKSELSPDGQINELENNNDYNGTIHRGSTNVSEMEPNTPHPHDRQALASIMELFGEHRQPHVEKLTARL</sequence>
<name>A0A139I0M5_9PEZI</name>
<dbReference type="EMBL" id="LFZO01000467">
    <property type="protein sequence ID" value="KXT08291.1"/>
    <property type="molecule type" value="Genomic_DNA"/>
</dbReference>
<organism evidence="3 4">
    <name type="scientific">Pseudocercospora musae</name>
    <dbReference type="NCBI Taxonomy" id="113226"/>
    <lineage>
        <taxon>Eukaryota</taxon>
        <taxon>Fungi</taxon>
        <taxon>Dikarya</taxon>
        <taxon>Ascomycota</taxon>
        <taxon>Pezizomycotina</taxon>
        <taxon>Dothideomycetes</taxon>
        <taxon>Dothideomycetidae</taxon>
        <taxon>Mycosphaerellales</taxon>
        <taxon>Mycosphaerellaceae</taxon>
        <taxon>Pseudocercospora</taxon>
    </lineage>
</organism>
<keyword evidence="4" id="KW-1185">Reference proteome</keyword>
<evidence type="ECO:0008006" key="5">
    <source>
        <dbReference type="Google" id="ProtNLM"/>
    </source>
</evidence>
<evidence type="ECO:0000313" key="4">
    <source>
        <dbReference type="Proteomes" id="UP000073492"/>
    </source>
</evidence>
<evidence type="ECO:0000313" key="3">
    <source>
        <dbReference type="EMBL" id="KXT08291.1"/>
    </source>
</evidence>
<keyword evidence="2" id="KW-1133">Transmembrane helix</keyword>
<protein>
    <recommendedName>
        <fullName evidence="5">Mid2 domain-containing protein</fullName>
    </recommendedName>
</protein>
<dbReference type="Proteomes" id="UP000073492">
    <property type="component" value="Unassembled WGS sequence"/>
</dbReference>
<feature type="compositionally biased region" description="Basic and acidic residues" evidence="1">
    <location>
        <begin position="92"/>
        <end position="118"/>
    </location>
</feature>